<dbReference type="EMBL" id="FZQP02000948">
    <property type="protein sequence ID" value="VVC91034.1"/>
    <property type="molecule type" value="Genomic_DNA"/>
</dbReference>
<name>A0A5E4Q1C1_9NEOP</name>
<evidence type="ECO:0000313" key="3">
    <source>
        <dbReference type="Proteomes" id="UP000324832"/>
    </source>
</evidence>
<feature type="signal peptide" evidence="1">
    <location>
        <begin position="1"/>
        <end position="19"/>
    </location>
</feature>
<proteinExistence type="predicted"/>
<evidence type="ECO:0000256" key="1">
    <source>
        <dbReference type="SAM" id="SignalP"/>
    </source>
</evidence>
<organism evidence="2 3">
    <name type="scientific">Leptidea sinapis</name>
    <dbReference type="NCBI Taxonomy" id="189913"/>
    <lineage>
        <taxon>Eukaryota</taxon>
        <taxon>Metazoa</taxon>
        <taxon>Ecdysozoa</taxon>
        <taxon>Arthropoda</taxon>
        <taxon>Hexapoda</taxon>
        <taxon>Insecta</taxon>
        <taxon>Pterygota</taxon>
        <taxon>Neoptera</taxon>
        <taxon>Endopterygota</taxon>
        <taxon>Lepidoptera</taxon>
        <taxon>Glossata</taxon>
        <taxon>Ditrysia</taxon>
        <taxon>Papilionoidea</taxon>
        <taxon>Pieridae</taxon>
        <taxon>Dismorphiinae</taxon>
        <taxon>Leptidea</taxon>
    </lineage>
</organism>
<accession>A0A5E4Q1C1</accession>
<protein>
    <submittedName>
        <fullName evidence="2">Uncharacterized protein</fullName>
    </submittedName>
</protein>
<dbReference type="AlphaFoldDB" id="A0A5E4Q1C1"/>
<keyword evidence="3" id="KW-1185">Reference proteome</keyword>
<reference evidence="2 3" key="1">
    <citation type="submission" date="2017-07" db="EMBL/GenBank/DDBJ databases">
        <authorList>
            <person name="Talla V."/>
            <person name="Backstrom N."/>
        </authorList>
    </citation>
    <scope>NUCLEOTIDE SEQUENCE [LARGE SCALE GENOMIC DNA]</scope>
</reference>
<dbReference type="Proteomes" id="UP000324832">
    <property type="component" value="Unassembled WGS sequence"/>
</dbReference>
<evidence type="ECO:0000313" key="2">
    <source>
        <dbReference type="EMBL" id="VVC91034.1"/>
    </source>
</evidence>
<gene>
    <name evidence="2" type="ORF">LSINAPIS_LOCUS3812</name>
</gene>
<feature type="chain" id="PRO_5023002330" evidence="1">
    <location>
        <begin position="20"/>
        <end position="55"/>
    </location>
</feature>
<sequence>MCGLLLWCYNRCFILLSRATIVPLHRDISITRGRQTQGAVVWATNTQTIGSSHRR</sequence>
<keyword evidence="1" id="KW-0732">Signal</keyword>